<protein>
    <submittedName>
        <fullName evidence="1">Uncharacterized protein</fullName>
    </submittedName>
</protein>
<name>A0A517SQ27_9BACT</name>
<keyword evidence="2" id="KW-1185">Reference proteome</keyword>
<accession>A0A517SQ27</accession>
<sequence>MHLGVAVELRGLETAACGRDDDFKYDGGTAMSVRTLTAKLIGSLVILCGMTSVQAQESPFADPLDFDPDFRWFEPIYDIDIAETHPRRRPNNGWFASYDRTYMYGSRPELEVPQSDNEFIFDDGWGHRWEMGFMLPEEHTGWLFSYVQQKIAGANVTRHTRGNVFNEDELDGEATNPAPPFGWEAVPGISNNVGYSYRFFDETDMLNNIQLDSYELMKTWRMAPLRKGGIIEPWLGFRWMRVRDINSDQDWDSSNLPSDWSGTGVGDGDSSIETLYGSGGEIVTTRQAITNNEGLLAQFGGRYYTYRNRFKFSSDLRCFCGLNLQDSISQTTQAITLYDGAPIAEGDEVSGLLSTTTTPISVRNDEFMFGYDVRGEVGYQLTKAIFVRGGVQVIDMWGVWRGGDTANAPVNGGYTNQDLFLFGGTFGLELNR</sequence>
<evidence type="ECO:0000313" key="2">
    <source>
        <dbReference type="Proteomes" id="UP000315003"/>
    </source>
</evidence>
<dbReference type="EMBL" id="CP036272">
    <property type="protein sequence ID" value="QDT58209.1"/>
    <property type="molecule type" value="Genomic_DNA"/>
</dbReference>
<proteinExistence type="predicted"/>
<dbReference type="Proteomes" id="UP000315003">
    <property type="component" value="Chromosome"/>
</dbReference>
<evidence type="ECO:0000313" key="1">
    <source>
        <dbReference type="EMBL" id="QDT58209.1"/>
    </source>
</evidence>
<gene>
    <name evidence="1" type="ORF">SV7mr_06980</name>
</gene>
<organism evidence="1 2">
    <name type="scientific">Stieleria bergensis</name>
    <dbReference type="NCBI Taxonomy" id="2528025"/>
    <lineage>
        <taxon>Bacteria</taxon>
        <taxon>Pseudomonadati</taxon>
        <taxon>Planctomycetota</taxon>
        <taxon>Planctomycetia</taxon>
        <taxon>Pirellulales</taxon>
        <taxon>Pirellulaceae</taxon>
        <taxon>Stieleria</taxon>
    </lineage>
</organism>
<dbReference type="AlphaFoldDB" id="A0A517SQ27"/>
<reference evidence="1 2" key="1">
    <citation type="submission" date="2019-02" db="EMBL/GenBank/DDBJ databases">
        <title>Deep-cultivation of Planctomycetes and their phenomic and genomic characterization uncovers novel biology.</title>
        <authorList>
            <person name="Wiegand S."/>
            <person name="Jogler M."/>
            <person name="Boedeker C."/>
            <person name="Pinto D."/>
            <person name="Vollmers J."/>
            <person name="Rivas-Marin E."/>
            <person name="Kohn T."/>
            <person name="Peeters S.H."/>
            <person name="Heuer A."/>
            <person name="Rast P."/>
            <person name="Oberbeckmann S."/>
            <person name="Bunk B."/>
            <person name="Jeske O."/>
            <person name="Meyerdierks A."/>
            <person name="Storesund J.E."/>
            <person name="Kallscheuer N."/>
            <person name="Luecker S."/>
            <person name="Lage O.M."/>
            <person name="Pohl T."/>
            <person name="Merkel B.J."/>
            <person name="Hornburger P."/>
            <person name="Mueller R.-W."/>
            <person name="Bruemmer F."/>
            <person name="Labrenz M."/>
            <person name="Spormann A.M."/>
            <person name="Op den Camp H."/>
            <person name="Overmann J."/>
            <person name="Amann R."/>
            <person name="Jetten M.S.M."/>
            <person name="Mascher T."/>
            <person name="Medema M.H."/>
            <person name="Devos D.P."/>
            <person name="Kaster A.-K."/>
            <person name="Ovreas L."/>
            <person name="Rohde M."/>
            <person name="Galperin M.Y."/>
            <person name="Jogler C."/>
        </authorList>
    </citation>
    <scope>NUCLEOTIDE SEQUENCE [LARGE SCALE GENOMIC DNA]</scope>
    <source>
        <strain evidence="1 2">SV_7m_r</strain>
    </source>
</reference>